<dbReference type="SUPFAM" id="SSF103473">
    <property type="entry name" value="MFS general substrate transporter"/>
    <property type="match status" value="1"/>
</dbReference>
<feature type="transmembrane region" description="Helical" evidence="6">
    <location>
        <begin position="302"/>
        <end position="322"/>
    </location>
</feature>
<name>A0A6A5YXJ0_9PLEO</name>
<feature type="transmembrane region" description="Helical" evidence="6">
    <location>
        <begin position="189"/>
        <end position="209"/>
    </location>
</feature>
<accession>A0A6A5YXJ0</accession>
<feature type="domain" description="Major facilitator superfamily (MFS) profile" evidence="7">
    <location>
        <begin position="34"/>
        <end position="459"/>
    </location>
</feature>
<evidence type="ECO:0000256" key="5">
    <source>
        <dbReference type="SAM" id="MobiDB-lite"/>
    </source>
</evidence>
<dbReference type="PROSITE" id="PS50850">
    <property type="entry name" value="MFS"/>
    <property type="match status" value="1"/>
</dbReference>
<feature type="transmembrane region" description="Helical" evidence="6">
    <location>
        <begin position="401"/>
        <end position="423"/>
    </location>
</feature>
<dbReference type="Gene3D" id="1.20.1250.20">
    <property type="entry name" value="MFS general substrate transporter like domains"/>
    <property type="match status" value="1"/>
</dbReference>
<gene>
    <name evidence="8" type="ORF">BDV96DRAFT_499103</name>
</gene>
<dbReference type="Pfam" id="PF07690">
    <property type="entry name" value="MFS_1"/>
    <property type="match status" value="1"/>
</dbReference>
<dbReference type="Proteomes" id="UP000799770">
    <property type="component" value="Unassembled WGS sequence"/>
</dbReference>
<evidence type="ECO:0000259" key="7">
    <source>
        <dbReference type="PROSITE" id="PS50850"/>
    </source>
</evidence>
<feature type="transmembrane region" description="Helical" evidence="6">
    <location>
        <begin position="435"/>
        <end position="455"/>
    </location>
</feature>
<dbReference type="InterPro" id="IPR011701">
    <property type="entry name" value="MFS"/>
</dbReference>
<dbReference type="PANTHER" id="PTHR23502">
    <property type="entry name" value="MAJOR FACILITATOR SUPERFAMILY"/>
    <property type="match status" value="1"/>
</dbReference>
<evidence type="ECO:0000313" key="8">
    <source>
        <dbReference type="EMBL" id="KAF2111626.1"/>
    </source>
</evidence>
<keyword evidence="9" id="KW-1185">Reference proteome</keyword>
<feature type="transmembrane region" description="Helical" evidence="6">
    <location>
        <begin position="258"/>
        <end position="282"/>
    </location>
</feature>
<dbReference type="GO" id="GO:0016020">
    <property type="term" value="C:membrane"/>
    <property type="evidence" value="ECO:0007669"/>
    <property type="project" value="UniProtKB-SubCell"/>
</dbReference>
<sequence>MNDKVEADPNVVGWESDRDPHSPRNWAKGKKALNIVVIFLMCIVSPFASSVVAPAIKDIINDFKQYDKYLASFVVSAYVLGYAIGPLLIGPLSEIYGRVIMYHVCNLIFVLFTCLCAVSHDLGFLAAMRFLAGCGGASAFTLAPASIADMVSFEKRGGFLALLGLGYNLGPAFAPLLGSHINNIKGWKWIFWTTALMGAFCTIASLALSETYEPVLLHKKAAKLRKETHNNELRSKHDTGKSTLKVLWMANIRPLKMLFCLPEVLLVSFITAVGYGFLYILYTDIPSDFPTHFGYWTTHDIGFAYMGLAIGNVLGMILGGALSNKLYAARAARGDNRPENRLFLMIFFWPLTGVGLIIYGWTNLHAKHWILPMIGTGLFGLGSMSAILFCGIYVVDAHNLYAASATAATMIARSVLGGVIPIFTNDLLDKFNIGWAYTILGGIALALSPIPFISYRFGEKWRARSTVTL</sequence>
<dbReference type="GO" id="GO:0022857">
    <property type="term" value="F:transmembrane transporter activity"/>
    <property type="evidence" value="ECO:0007669"/>
    <property type="project" value="InterPro"/>
</dbReference>
<evidence type="ECO:0000256" key="1">
    <source>
        <dbReference type="ARBA" id="ARBA00004141"/>
    </source>
</evidence>
<reference evidence="8" key="1">
    <citation type="journal article" date="2020" name="Stud. Mycol.">
        <title>101 Dothideomycetes genomes: a test case for predicting lifestyles and emergence of pathogens.</title>
        <authorList>
            <person name="Haridas S."/>
            <person name="Albert R."/>
            <person name="Binder M."/>
            <person name="Bloem J."/>
            <person name="Labutti K."/>
            <person name="Salamov A."/>
            <person name="Andreopoulos B."/>
            <person name="Baker S."/>
            <person name="Barry K."/>
            <person name="Bills G."/>
            <person name="Bluhm B."/>
            <person name="Cannon C."/>
            <person name="Castanera R."/>
            <person name="Culley D."/>
            <person name="Daum C."/>
            <person name="Ezra D."/>
            <person name="Gonzalez J."/>
            <person name="Henrissat B."/>
            <person name="Kuo A."/>
            <person name="Liang C."/>
            <person name="Lipzen A."/>
            <person name="Lutzoni F."/>
            <person name="Magnuson J."/>
            <person name="Mondo S."/>
            <person name="Nolan M."/>
            <person name="Ohm R."/>
            <person name="Pangilinan J."/>
            <person name="Park H.-J."/>
            <person name="Ramirez L."/>
            <person name="Alfaro M."/>
            <person name="Sun H."/>
            <person name="Tritt A."/>
            <person name="Yoshinaga Y."/>
            <person name="Zwiers L.-H."/>
            <person name="Turgeon B."/>
            <person name="Goodwin S."/>
            <person name="Spatafora J."/>
            <person name="Crous P."/>
            <person name="Grigoriev I."/>
        </authorList>
    </citation>
    <scope>NUCLEOTIDE SEQUENCE</scope>
    <source>
        <strain evidence="8">CBS 627.86</strain>
    </source>
</reference>
<keyword evidence="3 6" id="KW-1133">Transmembrane helix</keyword>
<dbReference type="PANTHER" id="PTHR23502:SF163">
    <property type="entry name" value="MAJOR FACILITATOR SUPERFAMILY (MFS) PROFILE DOMAIN-CONTAINING PROTEIN"/>
    <property type="match status" value="1"/>
</dbReference>
<feature type="transmembrane region" description="Helical" evidence="6">
    <location>
        <begin position="68"/>
        <end position="88"/>
    </location>
</feature>
<dbReference type="OrthoDB" id="5296287at2759"/>
<dbReference type="InterPro" id="IPR020846">
    <property type="entry name" value="MFS_dom"/>
</dbReference>
<feature type="region of interest" description="Disordered" evidence="5">
    <location>
        <begin position="1"/>
        <end position="23"/>
    </location>
</feature>
<comment type="subcellular location">
    <subcellularLocation>
        <location evidence="1">Membrane</location>
        <topology evidence="1">Multi-pass membrane protein</topology>
    </subcellularLocation>
</comment>
<evidence type="ECO:0000313" key="9">
    <source>
        <dbReference type="Proteomes" id="UP000799770"/>
    </source>
</evidence>
<dbReference type="AlphaFoldDB" id="A0A6A5YXJ0"/>
<evidence type="ECO:0000256" key="6">
    <source>
        <dbReference type="SAM" id="Phobius"/>
    </source>
</evidence>
<keyword evidence="2 6" id="KW-0812">Transmembrane</keyword>
<proteinExistence type="predicted"/>
<feature type="transmembrane region" description="Helical" evidence="6">
    <location>
        <begin position="368"/>
        <end position="394"/>
    </location>
</feature>
<feature type="transmembrane region" description="Helical" evidence="6">
    <location>
        <begin position="126"/>
        <end position="147"/>
    </location>
</feature>
<feature type="transmembrane region" description="Helical" evidence="6">
    <location>
        <begin position="32"/>
        <end position="56"/>
    </location>
</feature>
<keyword evidence="4 6" id="KW-0472">Membrane</keyword>
<evidence type="ECO:0000256" key="2">
    <source>
        <dbReference type="ARBA" id="ARBA00022692"/>
    </source>
</evidence>
<protein>
    <submittedName>
        <fullName evidence="8">Major facilitator superfamily domain-containing protein</fullName>
    </submittedName>
</protein>
<organism evidence="8 9">
    <name type="scientific">Lophiotrema nucula</name>
    <dbReference type="NCBI Taxonomy" id="690887"/>
    <lineage>
        <taxon>Eukaryota</taxon>
        <taxon>Fungi</taxon>
        <taxon>Dikarya</taxon>
        <taxon>Ascomycota</taxon>
        <taxon>Pezizomycotina</taxon>
        <taxon>Dothideomycetes</taxon>
        <taxon>Pleosporomycetidae</taxon>
        <taxon>Pleosporales</taxon>
        <taxon>Lophiotremataceae</taxon>
        <taxon>Lophiotrema</taxon>
    </lineage>
</organism>
<feature type="transmembrane region" description="Helical" evidence="6">
    <location>
        <begin position="159"/>
        <end position="177"/>
    </location>
</feature>
<dbReference type="EMBL" id="ML977333">
    <property type="protein sequence ID" value="KAF2111626.1"/>
    <property type="molecule type" value="Genomic_DNA"/>
</dbReference>
<feature type="transmembrane region" description="Helical" evidence="6">
    <location>
        <begin position="342"/>
        <end position="362"/>
    </location>
</feature>
<evidence type="ECO:0000256" key="4">
    <source>
        <dbReference type="ARBA" id="ARBA00023136"/>
    </source>
</evidence>
<dbReference type="InterPro" id="IPR036259">
    <property type="entry name" value="MFS_trans_sf"/>
</dbReference>
<evidence type="ECO:0000256" key="3">
    <source>
        <dbReference type="ARBA" id="ARBA00022989"/>
    </source>
</evidence>
<feature type="transmembrane region" description="Helical" evidence="6">
    <location>
        <begin position="100"/>
        <end position="120"/>
    </location>
</feature>